<evidence type="ECO:0000259" key="3">
    <source>
        <dbReference type="PROSITE" id="PS50404"/>
    </source>
</evidence>
<accession>A0A7F8K7A5</accession>
<proteinExistence type="predicted"/>
<dbReference type="Gene3D" id="1.20.1050.130">
    <property type="match status" value="1"/>
</dbReference>
<protein>
    <recommendedName>
        <fullName evidence="1">glutathione transferase</fullName>
        <ecNumber evidence="1">2.5.1.18</ecNumber>
    </recommendedName>
</protein>
<dbReference type="AlphaFoldDB" id="A0A7F8K7A5"/>
<evidence type="ECO:0000313" key="5">
    <source>
        <dbReference type="RefSeq" id="XP_030615617.1"/>
    </source>
</evidence>
<sequence length="128" mass="14632">MFQQVPMVETDGMKLVQTRAILSYIATKYDLYGKDMKERALIDMYSEGVTDLGEMIMLLPVNPPDQKDVKMTLICERTTNRYLPAFEKHGTSGPECCGRGFSLTRLSLLQRGVQSTVTTAYKHMWTWL</sequence>
<evidence type="ECO:0000256" key="2">
    <source>
        <dbReference type="ARBA" id="ARBA00022679"/>
    </source>
</evidence>
<keyword evidence="4" id="KW-1185">Reference proteome</keyword>
<dbReference type="Pfam" id="PF02798">
    <property type="entry name" value="GST_N"/>
    <property type="match status" value="1"/>
</dbReference>
<dbReference type="GO" id="GO:0004364">
    <property type="term" value="F:glutathione transferase activity"/>
    <property type="evidence" value="ECO:0007669"/>
    <property type="project" value="UniProtKB-EC"/>
</dbReference>
<dbReference type="SUPFAM" id="SSF47616">
    <property type="entry name" value="GST C-terminal domain-like"/>
    <property type="match status" value="1"/>
</dbReference>
<reference evidence="5" key="1">
    <citation type="submission" date="2025-08" db="UniProtKB">
        <authorList>
            <consortium name="RefSeq"/>
        </authorList>
    </citation>
    <scope>IDENTIFICATION</scope>
    <source>
        <tissue evidence="5">Blood</tissue>
    </source>
</reference>
<keyword evidence="2" id="KW-0808">Transferase</keyword>
<feature type="domain" description="GST N-terminal" evidence="3">
    <location>
        <begin position="1"/>
        <end position="33"/>
    </location>
</feature>
<evidence type="ECO:0000256" key="1">
    <source>
        <dbReference type="ARBA" id="ARBA00012452"/>
    </source>
</evidence>
<dbReference type="GO" id="GO:0070062">
    <property type="term" value="C:extracellular exosome"/>
    <property type="evidence" value="ECO:0007669"/>
    <property type="project" value="TreeGrafter"/>
</dbReference>
<dbReference type="GO" id="GO:0006749">
    <property type="term" value="P:glutathione metabolic process"/>
    <property type="evidence" value="ECO:0007669"/>
    <property type="project" value="TreeGrafter"/>
</dbReference>
<dbReference type="RefSeq" id="XP_030615617.1">
    <property type="nucleotide sequence ID" value="XM_030759757.1"/>
</dbReference>
<dbReference type="PANTHER" id="PTHR11571">
    <property type="entry name" value="GLUTATHIONE S-TRANSFERASE"/>
    <property type="match status" value="1"/>
</dbReference>
<dbReference type="SUPFAM" id="SSF52833">
    <property type="entry name" value="Thioredoxin-like"/>
    <property type="match status" value="1"/>
</dbReference>
<organism evidence="4 5">
    <name type="scientific">Delphinapterus leucas</name>
    <name type="common">Beluga whale</name>
    <dbReference type="NCBI Taxonomy" id="9749"/>
    <lineage>
        <taxon>Eukaryota</taxon>
        <taxon>Metazoa</taxon>
        <taxon>Chordata</taxon>
        <taxon>Craniata</taxon>
        <taxon>Vertebrata</taxon>
        <taxon>Euteleostomi</taxon>
        <taxon>Mammalia</taxon>
        <taxon>Eutheria</taxon>
        <taxon>Laurasiatheria</taxon>
        <taxon>Artiodactyla</taxon>
        <taxon>Whippomorpha</taxon>
        <taxon>Cetacea</taxon>
        <taxon>Odontoceti</taxon>
        <taxon>Monodontidae</taxon>
        <taxon>Delphinapterus</taxon>
    </lineage>
</organism>
<dbReference type="PROSITE" id="PS50404">
    <property type="entry name" value="GST_NTER"/>
    <property type="match status" value="1"/>
</dbReference>
<dbReference type="GeneID" id="111178920"/>
<dbReference type="EC" id="2.5.1.18" evidence="1"/>
<dbReference type="InterPro" id="IPR050213">
    <property type="entry name" value="GST_superfamily"/>
</dbReference>
<dbReference type="InterPro" id="IPR036282">
    <property type="entry name" value="Glutathione-S-Trfase_C_sf"/>
</dbReference>
<dbReference type="GO" id="GO:0005829">
    <property type="term" value="C:cytosol"/>
    <property type="evidence" value="ECO:0007669"/>
    <property type="project" value="TreeGrafter"/>
</dbReference>
<dbReference type="PANTHER" id="PTHR11571:SF107">
    <property type="entry name" value="GLUTATHIONE S-TRANSFERASE A1"/>
    <property type="match status" value="1"/>
</dbReference>
<dbReference type="InterPro" id="IPR036249">
    <property type="entry name" value="Thioredoxin-like_sf"/>
</dbReference>
<name>A0A7F8K7A5_DELLE</name>
<gene>
    <name evidence="5" type="primary">LOC111178920</name>
</gene>
<dbReference type="GO" id="GO:0006805">
    <property type="term" value="P:xenobiotic metabolic process"/>
    <property type="evidence" value="ECO:0007669"/>
    <property type="project" value="TreeGrafter"/>
</dbReference>
<evidence type="ECO:0000313" key="4">
    <source>
        <dbReference type="Proteomes" id="UP000248483"/>
    </source>
</evidence>
<dbReference type="Proteomes" id="UP000248483">
    <property type="component" value="Unplaced"/>
</dbReference>
<dbReference type="InterPro" id="IPR004045">
    <property type="entry name" value="Glutathione_S-Trfase_N"/>
</dbReference>